<dbReference type="InterPro" id="IPR017871">
    <property type="entry name" value="ABC_transporter-like_CS"/>
</dbReference>
<dbReference type="PANTHER" id="PTHR43553:SF27">
    <property type="entry name" value="ENERGY-COUPLING FACTOR TRANSPORTER ATP-BINDING PROTEIN ECFA2"/>
    <property type="match status" value="1"/>
</dbReference>
<evidence type="ECO:0000259" key="10">
    <source>
        <dbReference type="PROSITE" id="PS50893"/>
    </source>
</evidence>
<keyword evidence="7" id="KW-1278">Translocase</keyword>
<dbReference type="InterPro" id="IPR050095">
    <property type="entry name" value="ECF_ABC_transporter_ATP-bd"/>
</dbReference>
<keyword evidence="6 11" id="KW-0067">ATP-binding</keyword>
<comment type="function">
    <text evidence="9">Probably part of an ABC transporter complex. Responsible for energy coupling to the transport system.</text>
</comment>
<dbReference type="GO" id="GO:0042626">
    <property type="term" value="F:ATPase-coupled transmembrane transporter activity"/>
    <property type="evidence" value="ECO:0007669"/>
    <property type="project" value="TreeGrafter"/>
</dbReference>
<dbReference type="FunFam" id="3.40.50.300:FF:000224">
    <property type="entry name" value="Energy-coupling factor transporter ATP-binding protein EcfA"/>
    <property type="match status" value="1"/>
</dbReference>
<dbReference type="SMART" id="SM00382">
    <property type="entry name" value="AAA"/>
    <property type="match status" value="1"/>
</dbReference>
<dbReference type="GO" id="GO:0005524">
    <property type="term" value="F:ATP binding"/>
    <property type="evidence" value="ECO:0007669"/>
    <property type="project" value="UniProtKB-KW"/>
</dbReference>
<name>A0A9Y1FM34_9ARCH</name>
<proteinExistence type="inferred from homology"/>
<dbReference type="CDD" id="cd03225">
    <property type="entry name" value="ABC_cobalt_CbiO_domain1"/>
    <property type="match status" value="1"/>
</dbReference>
<organism evidence="11">
    <name type="scientific">Candidatus Heimdallarchaeum aukensis</name>
    <dbReference type="NCBI Taxonomy" id="2876573"/>
    <lineage>
        <taxon>Archaea</taxon>
        <taxon>Promethearchaeati</taxon>
        <taxon>Candidatus Heimdallarchaeota</taxon>
        <taxon>Candidatus Heimdallarchaeia (ex Rinke et al. 2021) (nom. nud.)</taxon>
        <taxon>Candidatus Heimdallarchaeales</taxon>
        <taxon>Candidatus Heimdallarchaeaceae</taxon>
        <taxon>Candidatus Heimdallarchaeum</taxon>
    </lineage>
</organism>
<dbReference type="Proteomes" id="UP001201020">
    <property type="component" value="Chromosome"/>
</dbReference>
<comment type="similarity">
    <text evidence="2">Belongs to the ABC transporter superfamily.</text>
</comment>
<evidence type="ECO:0000256" key="4">
    <source>
        <dbReference type="ARBA" id="ARBA00022475"/>
    </source>
</evidence>
<sequence length="239" mass="27597">MHHEIVFENVHFEYPDKSFALKNLSFTINIGEKFAICGNNGAGKTTLLRLLLGLEFHQKGRIKVQELELNRETIKEIRKRVGFVFQNPDSQVFSASVYEDVAFWPRNLGFTEEEVEEKVEKALEIVDLREYKDHSPFRLSFGQRKRVAIAGVLVMDPSIIVLDEPFANIDYPTRKSLQEILEKDVIEKGKTLIFTSHSRLLIENWSDNVLFLNRGETLFFGPSSKLSEVPEIENYLGKF</sequence>
<evidence type="ECO:0000256" key="8">
    <source>
        <dbReference type="ARBA" id="ARBA00023136"/>
    </source>
</evidence>
<feature type="domain" description="ABC transporter" evidence="10">
    <location>
        <begin position="5"/>
        <end position="239"/>
    </location>
</feature>
<dbReference type="InterPro" id="IPR015856">
    <property type="entry name" value="ABC_transpr_CbiO/EcfA_su"/>
</dbReference>
<dbReference type="GO" id="GO:0016887">
    <property type="term" value="F:ATP hydrolysis activity"/>
    <property type="evidence" value="ECO:0007669"/>
    <property type="project" value="InterPro"/>
</dbReference>
<comment type="subcellular location">
    <subcellularLocation>
        <location evidence="1">Cell membrane</location>
        <topology evidence="1">Peripheral membrane protein</topology>
    </subcellularLocation>
</comment>
<dbReference type="Pfam" id="PF00005">
    <property type="entry name" value="ABC_tran"/>
    <property type="match status" value="1"/>
</dbReference>
<dbReference type="EMBL" id="CP084166">
    <property type="protein sequence ID" value="UJG41636.1"/>
    <property type="molecule type" value="Genomic_DNA"/>
</dbReference>
<dbReference type="PROSITE" id="PS50893">
    <property type="entry name" value="ABC_TRANSPORTER_2"/>
    <property type="match status" value="1"/>
</dbReference>
<accession>A0A9Y1FM34</accession>
<dbReference type="GO" id="GO:0043190">
    <property type="term" value="C:ATP-binding cassette (ABC) transporter complex"/>
    <property type="evidence" value="ECO:0007669"/>
    <property type="project" value="TreeGrafter"/>
</dbReference>
<dbReference type="PANTHER" id="PTHR43553">
    <property type="entry name" value="HEAVY METAL TRANSPORTER"/>
    <property type="match status" value="1"/>
</dbReference>
<dbReference type="PROSITE" id="PS00211">
    <property type="entry name" value="ABC_TRANSPORTER_1"/>
    <property type="match status" value="1"/>
</dbReference>
<keyword evidence="4" id="KW-1003">Cell membrane</keyword>
<keyword evidence="5" id="KW-0547">Nucleotide-binding</keyword>
<evidence type="ECO:0000256" key="7">
    <source>
        <dbReference type="ARBA" id="ARBA00022967"/>
    </source>
</evidence>
<evidence type="ECO:0000256" key="6">
    <source>
        <dbReference type="ARBA" id="ARBA00022840"/>
    </source>
</evidence>
<keyword evidence="8" id="KW-0472">Membrane</keyword>
<evidence type="ECO:0000256" key="9">
    <source>
        <dbReference type="ARBA" id="ARBA00025157"/>
    </source>
</evidence>
<dbReference type="Gene3D" id="3.40.50.300">
    <property type="entry name" value="P-loop containing nucleotide triphosphate hydrolases"/>
    <property type="match status" value="1"/>
</dbReference>
<evidence type="ECO:0000256" key="3">
    <source>
        <dbReference type="ARBA" id="ARBA00022448"/>
    </source>
</evidence>
<evidence type="ECO:0000256" key="1">
    <source>
        <dbReference type="ARBA" id="ARBA00004202"/>
    </source>
</evidence>
<dbReference type="AlphaFoldDB" id="A0A9Y1FM34"/>
<dbReference type="SUPFAM" id="SSF52540">
    <property type="entry name" value="P-loop containing nucleoside triphosphate hydrolases"/>
    <property type="match status" value="1"/>
</dbReference>
<dbReference type="InterPro" id="IPR003439">
    <property type="entry name" value="ABC_transporter-like_ATP-bd"/>
</dbReference>
<dbReference type="InterPro" id="IPR003593">
    <property type="entry name" value="AAA+_ATPase"/>
</dbReference>
<evidence type="ECO:0000256" key="2">
    <source>
        <dbReference type="ARBA" id="ARBA00005417"/>
    </source>
</evidence>
<protein>
    <submittedName>
        <fullName evidence="11">Energy-coupling factor ABC transporter ATP-binding protein</fullName>
    </submittedName>
</protein>
<keyword evidence="3" id="KW-0813">Transport</keyword>
<gene>
    <name evidence="11" type="ORF">K9W45_04015</name>
</gene>
<dbReference type="InterPro" id="IPR027417">
    <property type="entry name" value="P-loop_NTPase"/>
</dbReference>
<evidence type="ECO:0000256" key="5">
    <source>
        <dbReference type="ARBA" id="ARBA00022741"/>
    </source>
</evidence>
<evidence type="ECO:0000313" key="11">
    <source>
        <dbReference type="EMBL" id="UJG41636.1"/>
    </source>
</evidence>
<reference evidence="11" key="1">
    <citation type="journal article" date="2022" name="Nat. Microbiol.">
        <title>Unique mobile elements and scalable gene flow at the prokaryote-eukaryote boundary revealed by circularized Asgard archaea genomes.</title>
        <authorList>
            <person name="Wu F."/>
            <person name="Speth D.R."/>
            <person name="Philosof A."/>
            <person name="Cremiere A."/>
            <person name="Narayanan A."/>
            <person name="Barco R.A."/>
            <person name="Connon S.A."/>
            <person name="Amend J.P."/>
            <person name="Antoshechkin I.A."/>
            <person name="Orphan V.J."/>
        </authorList>
    </citation>
    <scope>NUCLEOTIDE SEQUENCE</scope>
    <source>
        <strain evidence="11">PM71</strain>
    </source>
</reference>